<proteinExistence type="predicted"/>
<evidence type="ECO:0000313" key="3">
    <source>
        <dbReference type="WBParaSite" id="ECPE_0000930901-mRNA-1"/>
    </source>
</evidence>
<reference evidence="3" key="1">
    <citation type="submission" date="2016-06" db="UniProtKB">
        <authorList>
            <consortium name="WormBaseParasite"/>
        </authorList>
    </citation>
    <scope>IDENTIFICATION</scope>
</reference>
<dbReference type="EMBL" id="UZAN01047165">
    <property type="protein sequence ID" value="VDP85105.1"/>
    <property type="molecule type" value="Genomic_DNA"/>
</dbReference>
<dbReference type="AlphaFoldDB" id="A0A183AQP6"/>
<gene>
    <name evidence="1" type="ORF">ECPE_LOCUS9281</name>
</gene>
<dbReference type="OrthoDB" id="125347at2759"/>
<protein>
    <submittedName>
        <fullName evidence="3">SET domain-containing protein</fullName>
    </submittedName>
</protein>
<evidence type="ECO:0000313" key="1">
    <source>
        <dbReference type="EMBL" id="VDP85105.1"/>
    </source>
</evidence>
<dbReference type="Proteomes" id="UP000272942">
    <property type="component" value="Unassembled WGS sequence"/>
</dbReference>
<accession>A0A183AQP6</accession>
<name>A0A183AQP6_9TREM</name>
<dbReference type="WBParaSite" id="ECPE_0000930901-mRNA-1">
    <property type="protein sequence ID" value="ECPE_0000930901-mRNA-1"/>
    <property type="gene ID" value="ECPE_0000930901"/>
</dbReference>
<reference evidence="1 2" key="2">
    <citation type="submission" date="2018-11" db="EMBL/GenBank/DDBJ databases">
        <authorList>
            <consortium name="Pathogen Informatics"/>
        </authorList>
    </citation>
    <scope>NUCLEOTIDE SEQUENCE [LARGE SCALE GENOMIC DNA]</scope>
    <source>
        <strain evidence="1 2">Egypt</strain>
    </source>
</reference>
<organism evidence="3">
    <name type="scientific">Echinostoma caproni</name>
    <dbReference type="NCBI Taxonomy" id="27848"/>
    <lineage>
        <taxon>Eukaryota</taxon>
        <taxon>Metazoa</taxon>
        <taxon>Spiralia</taxon>
        <taxon>Lophotrochozoa</taxon>
        <taxon>Platyhelminthes</taxon>
        <taxon>Trematoda</taxon>
        <taxon>Digenea</taxon>
        <taxon>Plagiorchiida</taxon>
        <taxon>Echinostomata</taxon>
        <taxon>Echinostomatoidea</taxon>
        <taxon>Echinostomatidae</taxon>
        <taxon>Echinostoma</taxon>
    </lineage>
</organism>
<evidence type="ECO:0000313" key="2">
    <source>
        <dbReference type="Proteomes" id="UP000272942"/>
    </source>
</evidence>
<sequence>MGNAPCHNQASVFSNFKLVQLPPNCSLMLQPVDQGVFGLSMSFMKAGYRSTLIQPVMQPLGDKCGLVEDFTHYVSVDDRLFEEEIACLEFYDEESLDEFISSQAKHRKEEDKCETVNVPQVISIREAQKLLDPWKLFALANVRSSVDYWSVQ</sequence>
<keyword evidence="2" id="KW-1185">Reference proteome</keyword>